<name>A0ABR0QWD3_GOSAR</name>
<keyword evidence="3" id="KW-1185">Reference proteome</keyword>
<evidence type="ECO:0000313" key="2">
    <source>
        <dbReference type="EMBL" id="KAK5843273.1"/>
    </source>
</evidence>
<gene>
    <name evidence="2" type="ORF">PVK06_005725</name>
</gene>
<proteinExistence type="predicted"/>
<reference evidence="2 3" key="1">
    <citation type="submission" date="2023-03" db="EMBL/GenBank/DDBJ databases">
        <title>WGS of Gossypium arboreum.</title>
        <authorList>
            <person name="Yu D."/>
        </authorList>
    </citation>
    <scope>NUCLEOTIDE SEQUENCE [LARGE SCALE GENOMIC DNA]</scope>
    <source>
        <tissue evidence="2">Leaf</tissue>
    </source>
</reference>
<protein>
    <recommendedName>
        <fullName evidence="4">Retrotransposon Copia-like N-terminal domain-containing protein</fullName>
    </recommendedName>
</protein>
<dbReference type="Proteomes" id="UP001358586">
    <property type="component" value="Chromosome 2"/>
</dbReference>
<comment type="caution">
    <text evidence="2">The sequence shown here is derived from an EMBL/GenBank/DDBJ whole genome shotgun (WGS) entry which is preliminary data.</text>
</comment>
<accession>A0ABR0QWD3</accession>
<evidence type="ECO:0000313" key="3">
    <source>
        <dbReference type="Proteomes" id="UP001358586"/>
    </source>
</evidence>
<sequence length="209" mass="23368">MATEPVPGVDMPRHSSNITTAFPSQGSSSAAPPTVYYFSKHDTIKLTENNFLLWKHQLLLILEGYDLEGFVQGTIPVPSHFIPRADGQLIDNPVFLTNKKQDKFLTSWLLPIVSDDILVHLTTAKTSFSIWSTIEKRFGVKSNIKISSMRHYLYSLTKANLTVKEYLLKVKQLSDSLIVAGSIVTEQERVSIILVGVHSCASLSHSYVY</sequence>
<dbReference type="EMBL" id="JARKNE010000002">
    <property type="protein sequence ID" value="KAK5843273.1"/>
    <property type="molecule type" value="Genomic_DNA"/>
</dbReference>
<evidence type="ECO:0000256" key="1">
    <source>
        <dbReference type="SAM" id="MobiDB-lite"/>
    </source>
</evidence>
<feature type="compositionally biased region" description="Polar residues" evidence="1">
    <location>
        <begin position="14"/>
        <end position="31"/>
    </location>
</feature>
<evidence type="ECO:0008006" key="4">
    <source>
        <dbReference type="Google" id="ProtNLM"/>
    </source>
</evidence>
<dbReference type="PANTHER" id="PTHR47481">
    <property type="match status" value="1"/>
</dbReference>
<dbReference type="Pfam" id="PF14223">
    <property type="entry name" value="Retrotran_gag_2"/>
    <property type="match status" value="1"/>
</dbReference>
<organism evidence="2 3">
    <name type="scientific">Gossypium arboreum</name>
    <name type="common">Tree cotton</name>
    <name type="synonym">Gossypium nanking</name>
    <dbReference type="NCBI Taxonomy" id="29729"/>
    <lineage>
        <taxon>Eukaryota</taxon>
        <taxon>Viridiplantae</taxon>
        <taxon>Streptophyta</taxon>
        <taxon>Embryophyta</taxon>
        <taxon>Tracheophyta</taxon>
        <taxon>Spermatophyta</taxon>
        <taxon>Magnoliopsida</taxon>
        <taxon>eudicotyledons</taxon>
        <taxon>Gunneridae</taxon>
        <taxon>Pentapetalae</taxon>
        <taxon>rosids</taxon>
        <taxon>malvids</taxon>
        <taxon>Malvales</taxon>
        <taxon>Malvaceae</taxon>
        <taxon>Malvoideae</taxon>
        <taxon>Gossypium</taxon>
    </lineage>
</organism>
<feature type="region of interest" description="Disordered" evidence="1">
    <location>
        <begin position="1"/>
        <end position="31"/>
    </location>
</feature>
<dbReference type="PANTHER" id="PTHR47481:SF10">
    <property type="entry name" value="COPIA-LIKE POLYPROTEIN_RETROTRANSPOSON"/>
    <property type="match status" value="1"/>
</dbReference>